<name>A0A2M9Z789_9LEPT</name>
<dbReference type="InterPro" id="IPR013517">
    <property type="entry name" value="FG-GAP"/>
</dbReference>
<dbReference type="SMART" id="SM00191">
    <property type="entry name" value="Int_alpha"/>
    <property type="match status" value="6"/>
</dbReference>
<evidence type="ECO:0000256" key="2">
    <source>
        <dbReference type="ARBA" id="ARBA00022737"/>
    </source>
</evidence>
<dbReference type="GO" id="GO:0033627">
    <property type="term" value="P:cell adhesion mediated by integrin"/>
    <property type="evidence" value="ECO:0007669"/>
    <property type="project" value="TreeGrafter"/>
</dbReference>
<evidence type="ECO:0000313" key="5">
    <source>
        <dbReference type="Proteomes" id="UP000231912"/>
    </source>
</evidence>
<gene>
    <name evidence="4" type="ORF">CH371_19350</name>
</gene>
<accession>A0A2M9Z789</accession>
<dbReference type="GO" id="GO:0009897">
    <property type="term" value="C:external side of plasma membrane"/>
    <property type="evidence" value="ECO:0007669"/>
    <property type="project" value="TreeGrafter"/>
</dbReference>
<dbReference type="PANTHER" id="PTHR23220">
    <property type="entry name" value="INTEGRIN ALPHA"/>
    <property type="match status" value="1"/>
</dbReference>
<evidence type="ECO:0000256" key="1">
    <source>
        <dbReference type="ARBA" id="ARBA00022729"/>
    </source>
</evidence>
<keyword evidence="1" id="KW-0732">Signal</keyword>
<dbReference type="EMBL" id="NPDT01000011">
    <property type="protein sequence ID" value="PJZ64268.1"/>
    <property type="molecule type" value="Genomic_DNA"/>
</dbReference>
<dbReference type="InterPro" id="IPR000413">
    <property type="entry name" value="Integrin_alpha"/>
</dbReference>
<dbReference type="GO" id="GO:0007160">
    <property type="term" value="P:cell-matrix adhesion"/>
    <property type="evidence" value="ECO:0007669"/>
    <property type="project" value="TreeGrafter"/>
</dbReference>
<organism evidence="4 5">
    <name type="scientific">Leptospira wolffii</name>
    <dbReference type="NCBI Taxonomy" id="409998"/>
    <lineage>
        <taxon>Bacteria</taxon>
        <taxon>Pseudomonadati</taxon>
        <taxon>Spirochaetota</taxon>
        <taxon>Spirochaetia</taxon>
        <taxon>Leptospirales</taxon>
        <taxon>Leptospiraceae</taxon>
        <taxon>Leptospira</taxon>
    </lineage>
</organism>
<dbReference type="GO" id="GO:0005178">
    <property type="term" value="F:integrin binding"/>
    <property type="evidence" value="ECO:0007669"/>
    <property type="project" value="TreeGrafter"/>
</dbReference>
<dbReference type="SUPFAM" id="SSF69318">
    <property type="entry name" value="Integrin alpha N-terminal domain"/>
    <property type="match status" value="2"/>
</dbReference>
<dbReference type="Gene3D" id="2.130.10.130">
    <property type="entry name" value="Integrin alpha, N-terminal"/>
    <property type="match status" value="3"/>
</dbReference>
<dbReference type="PRINTS" id="PR01185">
    <property type="entry name" value="INTEGRINA"/>
</dbReference>
<dbReference type="GO" id="GO:0008305">
    <property type="term" value="C:integrin complex"/>
    <property type="evidence" value="ECO:0007669"/>
    <property type="project" value="InterPro"/>
</dbReference>
<dbReference type="AlphaFoldDB" id="A0A2M9Z789"/>
<dbReference type="InterPro" id="IPR028994">
    <property type="entry name" value="Integrin_alpha_N"/>
</dbReference>
<evidence type="ECO:0000256" key="3">
    <source>
        <dbReference type="ARBA" id="ARBA00023180"/>
    </source>
</evidence>
<dbReference type="Proteomes" id="UP000231912">
    <property type="component" value="Unassembled WGS sequence"/>
</dbReference>
<proteinExistence type="predicted"/>
<keyword evidence="3" id="KW-0325">Glycoprotein</keyword>
<dbReference type="Pfam" id="PF01839">
    <property type="entry name" value="FG-GAP"/>
    <property type="match status" value="6"/>
</dbReference>
<comment type="caution">
    <text evidence="4">The sequence shown here is derived from an EMBL/GenBank/DDBJ whole genome shotgun (WGS) entry which is preliminary data.</text>
</comment>
<dbReference type="PANTHER" id="PTHR23220:SF122">
    <property type="entry name" value="INTEGRIN ALPHA-PS1"/>
    <property type="match status" value="1"/>
</dbReference>
<dbReference type="GO" id="GO:0007229">
    <property type="term" value="P:integrin-mediated signaling pathway"/>
    <property type="evidence" value="ECO:0007669"/>
    <property type="project" value="TreeGrafter"/>
</dbReference>
<keyword evidence="2" id="KW-0677">Repeat</keyword>
<dbReference type="GO" id="GO:0098609">
    <property type="term" value="P:cell-cell adhesion"/>
    <property type="evidence" value="ECO:0007669"/>
    <property type="project" value="TreeGrafter"/>
</dbReference>
<dbReference type="InterPro" id="IPR013519">
    <property type="entry name" value="Int_alpha_beta-p"/>
</dbReference>
<protein>
    <submittedName>
        <fullName evidence="4">Uncharacterized protein</fullName>
    </submittedName>
</protein>
<dbReference type="PROSITE" id="PS51470">
    <property type="entry name" value="FG_GAP"/>
    <property type="match status" value="5"/>
</dbReference>
<sequence>MRSLLYAKIFKWRRRISFGLFLPVLCFLEACSFQSMNLAFEALLEARMACLLAGNSCMDAVVTPPPGDTTPPTVAILNLPVTGKPSVQTGFLYGTATDDTALSSVEISIDGGTYSAATGTTSWSFALPSGSSTWKLGTLHTVDIRSLDTSGNYSTVISLNLRKGKNRDLNGDGYADVAILASGASSGAGAAFVFWGGPSGIPATDTTGANQVLLGEQAMGYAAAMGDVNGDGYGDLAIGASDYNAQQGRTYIFHGSSTGFTVSSAASANLILTYPGSNEFGYTVAIGDVNGDGFDDLATSAYHVGGYAGLAFVYYSAGSTGISSTAGTSVAGPSGSNFSAGIGLGDINGDGYDDLIAGANGYSGNFGGVWVFHSSGTTGVTATSYTAANTSIIGEMGPSDFGIRIQTGDVNGDGRYDLIVASPQYTGFFGAVYVFNSPGATGITVNAASAATTIIHASVFSGFGAAIAVGDVDGDGYDDMVAGAPTYNSGQGRVFLYKSTGTVISSTPTSTVLGEAINQYFGSSVSASDINGDGFVDLVVGANTYPDNVAMNGKAYIFQSAGISGFAATADTAITGVAGSHLGVFLVESEEPKYPYPKFFESSRFFLLEPYRFDI</sequence>
<reference evidence="4 5" key="1">
    <citation type="submission" date="2017-07" db="EMBL/GenBank/DDBJ databases">
        <title>Leptospira spp. isolated from tropical soils.</title>
        <authorList>
            <person name="Thibeaux R."/>
            <person name="Iraola G."/>
            <person name="Ferres I."/>
            <person name="Bierque E."/>
            <person name="Girault D."/>
            <person name="Soupe-Gilbert M.-E."/>
            <person name="Picardeau M."/>
            <person name="Goarant C."/>
        </authorList>
    </citation>
    <scope>NUCLEOTIDE SEQUENCE [LARGE SCALE GENOMIC DNA]</scope>
    <source>
        <strain evidence="4 5">FH2-C-A2</strain>
    </source>
</reference>
<evidence type="ECO:0000313" key="4">
    <source>
        <dbReference type="EMBL" id="PJZ64268.1"/>
    </source>
</evidence>